<organism evidence="2 3">
    <name type="scientific">Serratia fonticola</name>
    <dbReference type="NCBI Taxonomy" id="47917"/>
    <lineage>
        <taxon>Bacteria</taxon>
        <taxon>Pseudomonadati</taxon>
        <taxon>Pseudomonadota</taxon>
        <taxon>Gammaproteobacteria</taxon>
        <taxon>Enterobacterales</taxon>
        <taxon>Yersiniaceae</taxon>
        <taxon>Serratia</taxon>
    </lineage>
</organism>
<dbReference type="EMBL" id="JAVIGA010000009">
    <property type="protein sequence ID" value="MDQ9126910.1"/>
    <property type="molecule type" value="Genomic_DNA"/>
</dbReference>
<name>A0AAJ2DC46_SERFO</name>
<accession>A0AAJ2DC46</accession>
<sequence>MTSANKQVSKEDLERMFKALESVFDLEKAAAAGAPPQAILTVIACHVSVQIIKGKLEEQEKEIAELKERHAVKVTTYGPNSACDSH</sequence>
<dbReference type="RefSeq" id="WP_309047350.1">
    <property type="nucleotide sequence ID" value="NZ_JAVIGA010000009.1"/>
</dbReference>
<dbReference type="AlphaFoldDB" id="A0AAJ2DC46"/>
<feature type="coiled-coil region" evidence="1">
    <location>
        <begin position="49"/>
        <end position="76"/>
    </location>
</feature>
<protein>
    <submittedName>
        <fullName evidence="2">Uncharacterized protein</fullName>
    </submittedName>
</protein>
<evidence type="ECO:0000256" key="1">
    <source>
        <dbReference type="SAM" id="Coils"/>
    </source>
</evidence>
<reference evidence="2" key="1">
    <citation type="submission" date="2023-08" db="EMBL/GenBank/DDBJ databases">
        <title>The Comparative Genomic Analysis of Yersiniaceae from Polar Regions.</title>
        <authorList>
            <person name="Goncharov A."/>
            <person name="Aslanov B."/>
            <person name="Kolodzhieva V."/>
            <person name="Azarov D."/>
            <person name="Mochov A."/>
            <person name="Lebedeva E."/>
        </authorList>
    </citation>
    <scope>NUCLEOTIDE SEQUENCE</scope>
    <source>
        <strain evidence="2">Vf</strain>
    </source>
</reference>
<comment type="caution">
    <text evidence="2">The sequence shown here is derived from an EMBL/GenBank/DDBJ whole genome shotgun (WGS) entry which is preliminary data.</text>
</comment>
<evidence type="ECO:0000313" key="3">
    <source>
        <dbReference type="Proteomes" id="UP001224622"/>
    </source>
</evidence>
<dbReference type="Proteomes" id="UP001224622">
    <property type="component" value="Unassembled WGS sequence"/>
</dbReference>
<gene>
    <name evidence="2" type="ORF">RDT67_10760</name>
</gene>
<evidence type="ECO:0000313" key="2">
    <source>
        <dbReference type="EMBL" id="MDQ9126910.1"/>
    </source>
</evidence>
<keyword evidence="1" id="KW-0175">Coiled coil</keyword>
<proteinExistence type="predicted"/>